<accession>A0AAU7DKN6</accession>
<dbReference type="InterPro" id="IPR004291">
    <property type="entry name" value="Transposase_IS66_central"/>
</dbReference>
<dbReference type="PANTHER" id="PTHR33678">
    <property type="entry name" value="BLL1576 PROTEIN"/>
    <property type="match status" value="1"/>
</dbReference>
<dbReference type="EMBL" id="CP121196">
    <property type="protein sequence ID" value="XBH18688.1"/>
    <property type="molecule type" value="Genomic_DNA"/>
</dbReference>
<dbReference type="Pfam" id="PF03050">
    <property type="entry name" value="DDE_Tnp_IS66"/>
    <property type="match status" value="1"/>
</dbReference>
<feature type="domain" description="Transposase TnpC homeodomain" evidence="4">
    <location>
        <begin position="44"/>
        <end position="121"/>
    </location>
</feature>
<dbReference type="PANTHER" id="PTHR33678:SF1">
    <property type="entry name" value="BLL1576 PROTEIN"/>
    <property type="match status" value="1"/>
</dbReference>
<name>A0AAU7DKN6_9BACT</name>
<reference evidence="7" key="1">
    <citation type="submission" date="2023-03" db="EMBL/GenBank/DDBJ databases">
        <title>Edaphobacter sp.</title>
        <authorList>
            <person name="Huber K.J."/>
            <person name="Papendorf J."/>
            <person name="Pilke C."/>
            <person name="Bunk B."/>
            <person name="Sproeer C."/>
            <person name="Pester M."/>
        </authorList>
    </citation>
    <scope>NUCLEOTIDE SEQUENCE</scope>
    <source>
        <strain evidence="7">DSM 110680</strain>
    </source>
</reference>
<proteinExistence type="predicted"/>
<dbReference type="NCBIfam" id="NF033517">
    <property type="entry name" value="transpos_IS66"/>
    <property type="match status" value="1"/>
</dbReference>
<feature type="domain" description="Transposase IS66 zinc-finger binding" evidence="3">
    <location>
        <begin position="128"/>
        <end position="171"/>
    </location>
</feature>
<organism evidence="7">
    <name type="scientific">Telmatobacter sp. DSM 110680</name>
    <dbReference type="NCBI Taxonomy" id="3036704"/>
    <lineage>
        <taxon>Bacteria</taxon>
        <taxon>Pseudomonadati</taxon>
        <taxon>Acidobacteriota</taxon>
        <taxon>Terriglobia</taxon>
        <taxon>Terriglobales</taxon>
        <taxon>Acidobacteriaceae</taxon>
        <taxon>Telmatobacter</taxon>
    </lineage>
</organism>
<feature type="domain" description="Transposase IS66 central" evidence="2">
    <location>
        <begin position="185"/>
        <end position="471"/>
    </location>
</feature>
<feature type="region of interest" description="Disordered" evidence="1">
    <location>
        <begin position="82"/>
        <end position="116"/>
    </location>
</feature>
<gene>
    <name evidence="6" type="ORF">P8935_05095</name>
    <name evidence="7" type="ORF">P8935_05140</name>
</gene>
<feature type="compositionally biased region" description="Low complexity" evidence="1">
    <location>
        <begin position="82"/>
        <end position="93"/>
    </location>
</feature>
<evidence type="ECO:0000313" key="6">
    <source>
        <dbReference type="EMBL" id="XBH18688.1"/>
    </source>
</evidence>
<dbReference type="Pfam" id="PF13005">
    <property type="entry name" value="zf-IS66"/>
    <property type="match status" value="1"/>
</dbReference>
<dbReference type="RefSeq" id="WP_348263914.1">
    <property type="nucleotide sequence ID" value="NZ_CP121196.1"/>
</dbReference>
<dbReference type="Pfam" id="PF13817">
    <property type="entry name" value="DDE_Tnp_IS66_C"/>
    <property type="match status" value="1"/>
</dbReference>
<dbReference type="InterPro" id="IPR039552">
    <property type="entry name" value="IS66_C"/>
</dbReference>
<evidence type="ECO:0000259" key="5">
    <source>
        <dbReference type="Pfam" id="PF13817"/>
    </source>
</evidence>
<evidence type="ECO:0000256" key="1">
    <source>
        <dbReference type="SAM" id="MobiDB-lite"/>
    </source>
</evidence>
<evidence type="ECO:0000313" key="7">
    <source>
        <dbReference type="EMBL" id="XBH18697.1"/>
    </source>
</evidence>
<dbReference type="InterPro" id="IPR024474">
    <property type="entry name" value="Znf_dom_IS66"/>
</dbReference>
<feature type="domain" description="Transposase IS66 C-terminal" evidence="5">
    <location>
        <begin position="478"/>
        <end position="515"/>
    </location>
</feature>
<dbReference type="AlphaFoldDB" id="A0AAU7DKN6"/>
<sequence length="529" mass="59140">MIPARLPDLDGLDPEALKALVIAKHSESLEQHKELTSSTHQIEHLKLVIEKYRRMIFGRKSEKLTGELEQLEFRLEELETAQAAEEAATEAAQPASTRTDSKRRSRPVRKPLPEDLPREVVTHLPPHTCCPDCGSALRQFGEDVSEQLERIPATFKVIRHVRPKFACAGCEHVVEAPAPSRPIDRGLPGPALLAHVLLSKYGDHLPLYRQSQMYAREGVDLDRSTLAGWVGAASELLAPLVDEIRRHVLRASKIHADDTPVPVLAPGNGKTKTGRLWTYVRDDRPAGYSTAPAVWFTYSEDRKGEHPRRHLKDYAGALQADAYSGFHHLYGDGAIYEVACWAHTRRKFHDIHVVHASPTTTEALTRIGALYGIEEQIRGKPAELRCSIRQDRARPLLDHLRQWMEKTLRSLSTKSETANAIRYALSHWRALTRYVDNGLLEIDNSAAERALRAVAIGRKNYLFMGSDSGGQRAAALYSLIGTAKLSGIDPAFYLRTVLEKIAEHPINRIEELLPWNIATSLKTDSSQAA</sequence>
<dbReference type="InterPro" id="IPR052344">
    <property type="entry name" value="Transposase-related"/>
</dbReference>
<evidence type="ECO:0000259" key="2">
    <source>
        <dbReference type="Pfam" id="PF03050"/>
    </source>
</evidence>
<dbReference type="EMBL" id="CP121196">
    <property type="protein sequence ID" value="XBH18697.1"/>
    <property type="molecule type" value="Genomic_DNA"/>
</dbReference>
<dbReference type="InterPro" id="IPR024463">
    <property type="entry name" value="Transposase_TnpC_homeodom"/>
</dbReference>
<evidence type="ECO:0000259" key="4">
    <source>
        <dbReference type="Pfam" id="PF13007"/>
    </source>
</evidence>
<dbReference type="Pfam" id="PF13007">
    <property type="entry name" value="LZ_Tnp_IS66"/>
    <property type="match status" value="1"/>
</dbReference>
<evidence type="ECO:0000259" key="3">
    <source>
        <dbReference type="Pfam" id="PF13005"/>
    </source>
</evidence>
<protein>
    <submittedName>
        <fullName evidence="7">IS66 family transposase</fullName>
    </submittedName>
</protein>